<evidence type="ECO:0000256" key="6">
    <source>
        <dbReference type="ARBA" id="ARBA00023136"/>
    </source>
</evidence>
<dbReference type="GO" id="GO:0016020">
    <property type="term" value="C:membrane"/>
    <property type="evidence" value="ECO:0007669"/>
    <property type="project" value="UniProtKB-SubCell"/>
</dbReference>
<dbReference type="Proteomes" id="UP001318040">
    <property type="component" value="Chromosome 21"/>
</dbReference>
<keyword evidence="3" id="KW-0812">Transmembrane</keyword>
<organism evidence="11 12">
    <name type="scientific">Petromyzon marinus</name>
    <name type="common">Sea lamprey</name>
    <dbReference type="NCBI Taxonomy" id="7757"/>
    <lineage>
        <taxon>Eukaryota</taxon>
        <taxon>Metazoa</taxon>
        <taxon>Chordata</taxon>
        <taxon>Craniata</taxon>
        <taxon>Vertebrata</taxon>
        <taxon>Cyclostomata</taxon>
        <taxon>Hyperoartia</taxon>
        <taxon>Petromyzontiformes</taxon>
        <taxon>Petromyzontidae</taxon>
        <taxon>Petromyzon</taxon>
    </lineage>
</organism>
<keyword evidence="7" id="KW-0325">Glycoprotein</keyword>
<evidence type="ECO:0000256" key="4">
    <source>
        <dbReference type="ARBA" id="ARBA00022729"/>
    </source>
</evidence>
<keyword evidence="4 9" id="KW-0732">Signal</keyword>
<evidence type="ECO:0000256" key="8">
    <source>
        <dbReference type="SAM" id="MobiDB-lite"/>
    </source>
</evidence>
<dbReference type="PROSITE" id="PS50835">
    <property type="entry name" value="IG_LIKE"/>
    <property type="match status" value="1"/>
</dbReference>
<protein>
    <submittedName>
        <fullName evidence="12">Uncharacterized protein LOC116944494</fullName>
    </submittedName>
</protein>
<evidence type="ECO:0000313" key="12">
    <source>
        <dbReference type="RefSeq" id="XP_032814041.1"/>
    </source>
</evidence>
<dbReference type="AlphaFoldDB" id="A0AAJ7WXT8"/>
<evidence type="ECO:0000256" key="2">
    <source>
        <dbReference type="ARBA" id="ARBA00008727"/>
    </source>
</evidence>
<dbReference type="InterPro" id="IPR039311">
    <property type="entry name" value="FAM187A/B"/>
</dbReference>
<accession>A0AAJ7WXT8</accession>
<feature type="region of interest" description="Disordered" evidence="8">
    <location>
        <begin position="367"/>
        <end position="425"/>
    </location>
</feature>
<feature type="compositionally biased region" description="Basic and acidic residues" evidence="8">
    <location>
        <begin position="367"/>
        <end position="382"/>
    </location>
</feature>
<dbReference type="SUPFAM" id="SSF48726">
    <property type="entry name" value="Immunoglobulin"/>
    <property type="match status" value="1"/>
</dbReference>
<keyword evidence="6" id="KW-0472">Membrane</keyword>
<comment type="similarity">
    <text evidence="2">Belongs to the FAM187 family.</text>
</comment>
<evidence type="ECO:0000256" key="3">
    <source>
        <dbReference type="ARBA" id="ARBA00022692"/>
    </source>
</evidence>
<feature type="signal peptide" evidence="9">
    <location>
        <begin position="1"/>
        <end position="23"/>
    </location>
</feature>
<evidence type="ECO:0000256" key="5">
    <source>
        <dbReference type="ARBA" id="ARBA00022989"/>
    </source>
</evidence>
<evidence type="ECO:0000256" key="1">
    <source>
        <dbReference type="ARBA" id="ARBA00004479"/>
    </source>
</evidence>
<dbReference type="RefSeq" id="XP_032814041.1">
    <property type="nucleotide sequence ID" value="XM_032958150.1"/>
</dbReference>
<evidence type="ECO:0000256" key="9">
    <source>
        <dbReference type="SAM" id="SignalP"/>
    </source>
</evidence>
<dbReference type="InterPro" id="IPR007110">
    <property type="entry name" value="Ig-like_dom"/>
</dbReference>
<keyword evidence="11" id="KW-1185">Reference proteome</keyword>
<feature type="chain" id="PRO_5042541705" evidence="9">
    <location>
        <begin position="24"/>
        <end position="471"/>
    </location>
</feature>
<evidence type="ECO:0000313" key="11">
    <source>
        <dbReference type="Proteomes" id="UP001318040"/>
    </source>
</evidence>
<dbReference type="Gene3D" id="2.60.40.10">
    <property type="entry name" value="Immunoglobulins"/>
    <property type="match status" value="1"/>
</dbReference>
<feature type="region of interest" description="Disordered" evidence="8">
    <location>
        <begin position="278"/>
        <end position="355"/>
    </location>
</feature>
<keyword evidence="5" id="KW-1133">Transmembrane helix</keyword>
<reference evidence="12" key="1">
    <citation type="submission" date="2025-08" db="UniProtKB">
        <authorList>
            <consortium name="RefSeq"/>
        </authorList>
    </citation>
    <scope>IDENTIFICATION</scope>
    <source>
        <tissue evidence="12">Sperm</tissue>
    </source>
</reference>
<dbReference type="InterPro" id="IPR013783">
    <property type="entry name" value="Ig-like_fold"/>
</dbReference>
<sequence>MHTHSHPTPPPLLLLLLVPTVIAPRVAPPPAAPPRCPATLSFVSAAFLSGSAMELPCRCKPEEALRGVTWFYYRELPGWFSSRPVVLSDRSGSRVLDRDAMSADLTSRFSILLFNLVVLETRPSDSGHYICGSSDGDFYFAYEVVVQFTGSARLVLLDRGEQPRAELTVKGVHNKVTVFTAWSGWTPCDRCGRPGEMINAGVCMVSGSVITSAKQGAPRYVSEVLGGPVGCGSLATPRFALLAARSRPPEILVRSCRDTCASTGSAVQDVHAALRELMGPGTRGGCEAPESRDPGETRGALVPRGLPTERRGLGPGRAASTPLRVLEDTGSRARGHRVRPGHIGQQQPPAHLERQAARRRPLHLLARRADGGRAGGDGEPKESVTAAAGPPRPRGEGGAGHPVAPVRSSWRRHGGGAGAARAGGRRPHRLEGFAGAAAAWKEGGVARGRGLNTWNEGLKQLGPGLNSWERA</sequence>
<dbReference type="KEGG" id="pmrn:116944494"/>
<dbReference type="PANTHER" id="PTHR32178">
    <property type="entry name" value="FAM187"/>
    <property type="match status" value="1"/>
</dbReference>
<evidence type="ECO:0000259" key="10">
    <source>
        <dbReference type="PROSITE" id="PS50835"/>
    </source>
</evidence>
<gene>
    <name evidence="12" type="primary">LOC116944494</name>
</gene>
<comment type="subcellular location">
    <subcellularLocation>
        <location evidence="1">Membrane</location>
        <topology evidence="1">Single-pass type I membrane protein</topology>
    </subcellularLocation>
</comment>
<dbReference type="PANTHER" id="PTHR32178:SF7">
    <property type="entry name" value="IG-LIKE V-TYPE DOMAIN-CONTAINING PROTEIN FAM187A"/>
    <property type="match status" value="1"/>
</dbReference>
<dbReference type="InterPro" id="IPR036179">
    <property type="entry name" value="Ig-like_dom_sf"/>
</dbReference>
<dbReference type="CTD" id="100528020"/>
<name>A0AAJ7WXT8_PETMA</name>
<feature type="domain" description="Ig-like" evidence="10">
    <location>
        <begin position="24"/>
        <end position="147"/>
    </location>
</feature>
<proteinExistence type="inferred from homology"/>
<evidence type="ECO:0000256" key="7">
    <source>
        <dbReference type="ARBA" id="ARBA00023180"/>
    </source>
</evidence>